<dbReference type="InterPro" id="IPR036388">
    <property type="entry name" value="WH-like_DNA-bd_sf"/>
</dbReference>
<dbReference type="SUPFAM" id="SSF46955">
    <property type="entry name" value="Putative DNA-binding domain"/>
    <property type="match status" value="1"/>
</dbReference>
<evidence type="ECO:0008006" key="3">
    <source>
        <dbReference type="Google" id="ProtNLM"/>
    </source>
</evidence>
<dbReference type="AlphaFoldDB" id="A0A242JWV6"/>
<proteinExistence type="predicted"/>
<evidence type="ECO:0000313" key="2">
    <source>
        <dbReference type="Proteomes" id="UP000194933"/>
    </source>
</evidence>
<organism evidence="1 2">
    <name type="scientific">Candidatus Enterococcus wittei</name>
    <dbReference type="NCBI Taxonomy" id="1987383"/>
    <lineage>
        <taxon>Bacteria</taxon>
        <taxon>Bacillati</taxon>
        <taxon>Bacillota</taxon>
        <taxon>Bacilli</taxon>
        <taxon>Lactobacillales</taxon>
        <taxon>Enterococcaceae</taxon>
        <taxon>Enterococcus</taxon>
    </lineage>
</organism>
<dbReference type="Proteomes" id="UP000194933">
    <property type="component" value="Unassembled WGS sequence"/>
</dbReference>
<reference evidence="1 2" key="1">
    <citation type="submission" date="2017-05" db="EMBL/GenBank/DDBJ databases">
        <title>The Genome Sequence of Enterococcus sp. 10A9_DIV0425.</title>
        <authorList>
            <consortium name="The Broad Institute Genomics Platform"/>
            <consortium name="The Broad Institute Genomic Center for Infectious Diseases"/>
            <person name="Earl A."/>
            <person name="Manson A."/>
            <person name="Schwartman J."/>
            <person name="Gilmore M."/>
            <person name="Abouelleil A."/>
            <person name="Cao P."/>
            <person name="Chapman S."/>
            <person name="Cusick C."/>
            <person name="Shea T."/>
            <person name="Young S."/>
            <person name="Neafsey D."/>
            <person name="Nusbaum C."/>
            <person name="Birren B."/>
        </authorList>
    </citation>
    <scope>NUCLEOTIDE SEQUENCE [LARGE SCALE GENOMIC DNA]</scope>
    <source>
        <strain evidence="1 2">10A9_DIV0425</strain>
    </source>
</reference>
<gene>
    <name evidence="1" type="ORF">A5844_002378</name>
</gene>
<protein>
    <recommendedName>
        <fullName evidence="3">Helix-turn-helix domain-containing protein</fullName>
    </recommendedName>
</protein>
<dbReference type="RefSeq" id="WP_086285421.1">
    <property type="nucleotide sequence ID" value="NZ_NGMO01000004.1"/>
</dbReference>
<keyword evidence="2" id="KW-1185">Reference proteome</keyword>
<dbReference type="EMBL" id="NGMO01000004">
    <property type="protein sequence ID" value="OTP09599.1"/>
    <property type="molecule type" value="Genomic_DNA"/>
</dbReference>
<dbReference type="STRING" id="1987383.A5844_002378"/>
<sequence>MIEVEKALLRWEDENFNKVYFMVKEAIETAKGERDIVKQKYCAEHFQISVNTLKDWVSYGCPEIRLDSGMVLYSKKAIREWLLLYQK</sequence>
<evidence type="ECO:0000313" key="1">
    <source>
        <dbReference type="EMBL" id="OTP09599.1"/>
    </source>
</evidence>
<name>A0A242JWV6_9ENTE</name>
<dbReference type="InterPro" id="IPR009061">
    <property type="entry name" value="DNA-bd_dom_put_sf"/>
</dbReference>
<accession>A0A242JWV6</accession>
<dbReference type="Gene3D" id="1.10.10.10">
    <property type="entry name" value="Winged helix-like DNA-binding domain superfamily/Winged helix DNA-binding domain"/>
    <property type="match status" value="1"/>
</dbReference>
<comment type="caution">
    <text evidence="1">The sequence shown here is derived from an EMBL/GenBank/DDBJ whole genome shotgun (WGS) entry which is preliminary data.</text>
</comment>